<evidence type="ECO:0000259" key="5">
    <source>
        <dbReference type="SMART" id="SM00563"/>
    </source>
</evidence>
<dbReference type="PANTHER" id="PTHR10983">
    <property type="entry name" value="1-ACYLGLYCEROL-3-PHOSPHATE ACYLTRANSFERASE-RELATED"/>
    <property type="match status" value="1"/>
</dbReference>
<feature type="transmembrane region" description="Helical" evidence="4">
    <location>
        <begin position="309"/>
        <end position="332"/>
    </location>
</feature>
<name>A0ABN8LKE0_9CNID</name>
<comment type="caution">
    <text evidence="6">The sequence shown here is derived from an EMBL/GenBank/DDBJ whole genome shotgun (WGS) entry which is preliminary data.</text>
</comment>
<feature type="domain" description="Phospholipid/glycerol acyltransferase" evidence="5">
    <location>
        <begin position="90"/>
        <end position="212"/>
    </location>
</feature>
<dbReference type="InterPro" id="IPR002123">
    <property type="entry name" value="Plipid/glycerol_acylTrfase"/>
</dbReference>
<keyword evidence="3" id="KW-0012">Acyltransferase</keyword>
<evidence type="ECO:0000256" key="3">
    <source>
        <dbReference type="ARBA" id="ARBA00023315"/>
    </source>
</evidence>
<keyword evidence="4" id="KW-0812">Transmembrane</keyword>
<keyword evidence="2" id="KW-0808">Transferase</keyword>
<dbReference type="Proteomes" id="UP001159427">
    <property type="component" value="Unassembled WGS sequence"/>
</dbReference>
<organism evidence="6 7">
    <name type="scientific">Porites evermanni</name>
    <dbReference type="NCBI Taxonomy" id="104178"/>
    <lineage>
        <taxon>Eukaryota</taxon>
        <taxon>Metazoa</taxon>
        <taxon>Cnidaria</taxon>
        <taxon>Anthozoa</taxon>
        <taxon>Hexacorallia</taxon>
        <taxon>Scleractinia</taxon>
        <taxon>Fungiina</taxon>
        <taxon>Poritidae</taxon>
        <taxon>Porites</taxon>
    </lineage>
</organism>
<comment type="similarity">
    <text evidence="1">Belongs to the 1-acyl-sn-glycerol-3-phosphate acyltransferase family.</text>
</comment>
<feature type="transmembrane region" description="Helical" evidence="4">
    <location>
        <begin position="125"/>
        <end position="144"/>
    </location>
</feature>
<dbReference type="Pfam" id="PF16076">
    <property type="entry name" value="Acyltransf_C"/>
    <property type="match status" value="1"/>
</dbReference>
<proteinExistence type="inferred from homology"/>
<feature type="transmembrane region" description="Helical" evidence="4">
    <location>
        <begin position="12"/>
        <end position="36"/>
    </location>
</feature>
<dbReference type="SMART" id="SM00563">
    <property type="entry name" value="PlsC"/>
    <property type="match status" value="1"/>
</dbReference>
<sequence>MSLLSFIKRLPIVWLWLVLVFLASGLIINLFQLLLLPLWFIKKDLFRWANLNVVYLHWCQLTFLAEWWSGLDIKLYGTKEDFDKLGKESAIIVCNHRSDVDWLIGYTLADRAGVLATCKCYMKGYLKYLPIIGFSWWCTEYVFLRRNWQKDRKVLESSLSTLGDFPFPFWLAIFAEGTRLTKAKVEASVEYARANGLPELKHHLLPRSKGFALTAQYFKDKVPAVYDFEVGFPENKEPNLTKMLMGEGSDVHLWVRRFPLQDIPCDTVEETSNWCRKAFQEKDKGMSYFVEHGRFPAERYEYPRKLRNLITCIAWNVVLSLPLLWYIISVIISGSITSFIIAGTIALIGYIMIKVLLHFSDSKKGSSFGLKPSSNNGVKKQS</sequence>
<protein>
    <recommendedName>
        <fullName evidence="5">Phospholipid/glycerol acyltransferase domain-containing protein</fullName>
    </recommendedName>
</protein>
<evidence type="ECO:0000256" key="1">
    <source>
        <dbReference type="ARBA" id="ARBA00008655"/>
    </source>
</evidence>
<evidence type="ECO:0000256" key="4">
    <source>
        <dbReference type="SAM" id="Phobius"/>
    </source>
</evidence>
<dbReference type="EMBL" id="CALNXI010000066">
    <property type="protein sequence ID" value="CAH3017601.1"/>
    <property type="molecule type" value="Genomic_DNA"/>
</dbReference>
<evidence type="ECO:0000313" key="7">
    <source>
        <dbReference type="Proteomes" id="UP001159427"/>
    </source>
</evidence>
<dbReference type="SUPFAM" id="SSF69593">
    <property type="entry name" value="Glycerol-3-phosphate (1)-acyltransferase"/>
    <property type="match status" value="1"/>
</dbReference>
<dbReference type="PANTHER" id="PTHR10983:SF24">
    <property type="entry name" value="1-ACYLGLYCEROL-3-PHOSPHATE O-ACYLTRANSFERASE 3, ISOFORM E-RELATED"/>
    <property type="match status" value="1"/>
</dbReference>
<accession>A0ABN8LKE0</accession>
<keyword evidence="4" id="KW-1133">Transmembrane helix</keyword>
<reference evidence="6 7" key="1">
    <citation type="submission" date="2022-05" db="EMBL/GenBank/DDBJ databases">
        <authorList>
            <consortium name="Genoscope - CEA"/>
            <person name="William W."/>
        </authorList>
    </citation>
    <scope>NUCLEOTIDE SEQUENCE [LARGE SCALE GENOMIC DNA]</scope>
</reference>
<feature type="transmembrane region" description="Helical" evidence="4">
    <location>
        <begin position="338"/>
        <end position="357"/>
    </location>
</feature>
<evidence type="ECO:0000313" key="6">
    <source>
        <dbReference type="EMBL" id="CAH3017601.1"/>
    </source>
</evidence>
<dbReference type="Pfam" id="PF01553">
    <property type="entry name" value="Acyltransferase"/>
    <property type="match status" value="1"/>
</dbReference>
<dbReference type="CDD" id="cd07990">
    <property type="entry name" value="LPLAT_LCLAT1-like"/>
    <property type="match status" value="1"/>
</dbReference>
<gene>
    <name evidence="6" type="ORF">PEVE_00038606</name>
</gene>
<keyword evidence="7" id="KW-1185">Reference proteome</keyword>
<dbReference type="InterPro" id="IPR032098">
    <property type="entry name" value="Acyltransf_C"/>
</dbReference>
<keyword evidence="4" id="KW-0472">Membrane</keyword>
<evidence type="ECO:0000256" key="2">
    <source>
        <dbReference type="ARBA" id="ARBA00022679"/>
    </source>
</evidence>